<dbReference type="PROSITE" id="PS50088">
    <property type="entry name" value="ANK_REPEAT"/>
    <property type="match status" value="1"/>
</dbReference>
<dbReference type="InterPro" id="IPR002110">
    <property type="entry name" value="Ankyrin_rpt"/>
</dbReference>
<reference evidence="6 7" key="1">
    <citation type="submission" date="2021-06" db="EMBL/GenBank/DDBJ databases">
        <authorList>
            <person name="Palmer J.M."/>
        </authorList>
    </citation>
    <scope>NUCLEOTIDE SEQUENCE [LARGE SCALE GENOMIC DNA]</scope>
    <source>
        <strain evidence="6 7">MEX-2019</strain>
        <tissue evidence="6">Muscle</tissue>
    </source>
</reference>
<feature type="region of interest" description="Disordered" evidence="5">
    <location>
        <begin position="197"/>
        <end position="224"/>
    </location>
</feature>
<evidence type="ECO:0000313" key="6">
    <source>
        <dbReference type="EMBL" id="KAK5621735.1"/>
    </source>
</evidence>
<protein>
    <recommendedName>
        <fullName evidence="8">Ankyrin repeat domain-containing protein 34B-like</fullName>
    </recommendedName>
</protein>
<dbReference type="Gene3D" id="1.25.40.20">
    <property type="entry name" value="Ankyrin repeat-containing domain"/>
    <property type="match status" value="1"/>
</dbReference>
<dbReference type="PANTHER" id="PTHR24156">
    <property type="entry name" value="ANK_REP_REGION DOMAIN-CONTAINING PROTEIN"/>
    <property type="match status" value="1"/>
</dbReference>
<name>A0AAV9SKE3_9TELE</name>
<evidence type="ECO:0000313" key="7">
    <source>
        <dbReference type="Proteomes" id="UP001311232"/>
    </source>
</evidence>
<dbReference type="InterPro" id="IPR036770">
    <property type="entry name" value="Ankyrin_rpt-contain_sf"/>
</dbReference>
<keyword evidence="2" id="KW-0677">Repeat</keyword>
<evidence type="ECO:0000256" key="1">
    <source>
        <dbReference type="ARBA" id="ARBA00010029"/>
    </source>
</evidence>
<dbReference type="Proteomes" id="UP001311232">
    <property type="component" value="Unassembled WGS sequence"/>
</dbReference>
<comment type="similarity">
    <text evidence="1">Belongs to the ANKRD34 family.</text>
</comment>
<evidence type="ECO:0000256" key="5">
    <source>
        <dbReference type="SAM" id="MobiDB-lite"/>
    </source>
</evidence>
<organism evidence="6 7">
    <name type="scientific">Crenichthys baileyi</name>
    <name type="common">White River springfish</name>
    <dbReference type="NCBI Taxonomy" id="28760"/>
    <lineage>
        <taxon>Eukaryota</taxon>
        <taxon>Metazoa</taxon>
        <taxon>Chordata</taxon>
        <taxon>Craniata</taxon>
        <taxon>Vertebrata</taxon>
        <taxon>Euteleostomi</taxon>
        <taxon>Actinopterygii</taxon>
        <taxon>Neopterygii</taxon>
        <taxon>Teleostei</taxon>
        <taxon>Neoteleostei</taxon>
        <taxon>Acanthomorphata</taxon>
        <taxon>Ovalentaria</taxon>
        <taxon>Atherinomorphae</taxon>
        <taxon>Cyprinodontiformes</taxon>
        <taxon>Goodeidae</taxon>
        <taxon>Crenichthys</taxon>
    </lineage>
</organism>
<dbReference type="SMART" id="SM00248">
    <property type="entry name" value="ANK"/>
    <property type="match status" value="4"/>
</dbReference>
<comment type="caution">
    <text evidence="6">The sequence shown here is derived from an EMBL/GenBank/DDBJ whole genome shotgun (WGS) entry which is preliminary data.</text>
</comment>
<evidence type="ECO:0000256" key="2">
    <source>
        <dbReference type="ARBA" id="ARBA00022737"/>
    </source>
</evidence>
<evidence type="ECO:0000256" key="4">
    <source>
        <dbReference type="PROSITE-ProRule" id="PRU00023"/>
    </source>
</evidence>
<dbReference type="AlphaFoldDB" id="A0AAV9SKE3"/>
<feature type="region of interest" description="Disordered" evidence="5">
    <location>
        <begin position="327"/>
        <end position="352"/>
    </location>
</feature>
<dbReference type="SUPFAM" id="SSF48403">
    <property type="entry name" value="Ankyrin repeat"/>
    <property type="match status" value="1"/>
</dbReference>
<keyword evidence="3 4" id="KW-0040">ANK repeat</keyword>
<keyword evidence="7" id="KW-1185">Reference proteome</keyword>
<dbReference type="InterPro" id="IPR042637">
    <property type="entry name" value="AN34A/B/C"/>
</dbReference>
<evidence type="ECO:0008006" key="8">
    <source>
        <dbReference type="Google" id="ProtNLM"/>
    </source>
</evidence>
<accession>A0AAV9SKE3</accession>
<dbReference type="EMBL" id="JAHHUM010000294">
    <property type="protein sequence ID" value="KAK5621735.1"/>
    <property type="molecule type" value="Genomic_DNA"/>
</dbReference>
<proteinExistence type="inferred from homology"/>
<sequence>MKMLHLKTKEIGDPLTDSGPLISAAFSGKLRLVRLLVEGGAQVNGSNHRGETALLAACKALRGECAEKESVKLLKFLLQNKADPNTQDQDGRTALMYACMQRAGALVASTLMAAGANPWIEDASGTSALVYAINAQHQPTVQVLIDACRAKGRDIIIIAMEMGINSGPVSKRYLNTPPSPDSSPVSCMSPSDIVVKTGSPSTSEGGNIFNFRGTTGKHGSSSRRSSYELSQLSLCSSPASRQRVSSEPWLAINNLDSLNRVYEEGMRERNLKEEGDVQGLKEKESRGRDADEELYFQSKEDVAKKEENCKCWSKDAVFSLTEKRSTMRKSDSRVPKRCSSSEGSDMNLPPSSSPHFYLRRNTLPSIMVVPPPVHLPPLMKQPDSHLQVPANILPANSRLMFQAHPPSSTPPSPASSRAALLPLLPLTSSLVAPPGYSHNERSRRSLRCPSVQFEQIKGVQNHLDF</sequence>
<dbReference type="Pfam" id="PF12796">
    <property type="entry name" value="Ank_2"/>
    <property type="match status" value="1"/>
</dbReference>
<gene>
    <name evidence="6" type="ORF">CRENBAI_017919</name>
</gene>
<feature type="repeat" description="ANK" evidence="4">
    <location>
        <begin position="16"/>
        <end position="48"/>
    </location>
</feature>
<dbReference type="PANTHER" id="PTHR24156:SF7">
    <property type="entry name" value="ANKYRIN REPEAT DOMAIN-CONTAINING PROTEIN 34B-LIKE"/>
    <property type="match status" value="1"/>
</dbReference>
<evidence type="ECO:0000256" key="3">
    <source>
        <dbReference type="ARBA" id="ARBA00023043"/>
    </source>
</evidence>
<feature type="compositionally biased region" description="Polar residues" evidence="5">
    <location>
        <begin position="338"/>
        <end position="352"/>
    </location>
</feature>